<feature type="domain" description="Nudix hydrolase" evidence="2">
    <location>
        <begin position="11"/>
        <end position="141"/>
    </location>
</feature>
<dbReference type="GO" id="GO:0035539">
    <property type="term" value="F:8-oxo-7,8-dihydrodeoxyguanosine triphosphate pyrophosphatase activity"/>
    <property type="evidence" value="ECO:0007669"/>
    <property type="project" value="UniProtKB-EC"/>
</dbReference>
<dbReference type="InterPro" id="IPR015797">
    <property type="entry name" value="NUDIX_hydrolase-like_dom_sf"/>
</dbReference>
<dbReference type="EMBL" id="JAFBBK010000001">
    <property type="protein sequence ID" value="MBM7415024.1"/>
    <property type="molecule type" value="Genomic_DNA"/>
</dbReference>
<dbReference type="SUPFAM" id="SSF53254">
    <property type="entry name" value="Phosphoglycerate mutase-like"/>
    <property type="match status" value="1"/>
</dbReference>
<dbReference type="CDD" id="cd03673">
    <property type="entry name" value="NUDIX_Ap6A_hydrolase"/>
    <property type="match status" value="1"/>
</dbReference>
<reference evidence="3 4" key="1">
    <citation type="submission" date="2021-01" db="EMBL/GenBank/DDBJ databases">
        <title>Genomics of switchgrass bacterial isolates.</title>
        <authorList>
            <person name="Shade A."/>
        </authorList>
    </citation>
    <scope>NUCLEOTIDE SEQUENCE [LARGE SCALE GENOMIC DNA]</scope>
    <source>
        <strain evidence="3 4">PvP111</strain>
    </source>
</reference>
<evidence type="ECO:0000313" key="3">
    <source>
        <dbReference type="EMBL" id="MBM7415024.1"/>
    </source>
</evidence>
<protein>
    <submittedName>
        <fullName evidence="3">8-oxo-dGTP diphosphatase</fullName>
        <ecNumber evidence="3">3.6.1.55</ecNumber>
    </submittedName>
</protein>
<dbReference type="CDD" id="cd07067">
    <property type="entry name" value="HP_PGM_like"/>
    <property type="match status" value="1"/>
</dbReference>
<proteinExistence type="predicted"/>
<keyword evidence="4" id="KW-1185">Reference proteome</keyword>
<dbReference type="PROSITE" id="PS51462">
    <property type="entry name" value="NUDIX"/>
    <property type="match status" value="1"/>
</dbReference>
<dbReference type="SUPFAM" id="SSF55811">
    <property type="entry name" value="Nudix"/>
    <property type="match status" value="1"/>
</dbReference>
<dbReference type="PROSITE" id="PS00893">
    <property type="entry name" value="NUDIX_BOX"/>
    <property type="match status" value="1"/>
</dbReference>
<dbReference type="Gene3D" id="3.40.50.1240">
    <property type="entry name" value="Phosphoglycerate mutase-like"/>
    <property type="match status" value="1"/>
</dbReference>
<sequence length="311" mass="33918">MSSSRASKTPDPVLAAGAVLWRPGPEGDEPVVALVHRPRYDDWSLPKGKVEADEVPAVAAVREVWEETGFRCVLGHGLGTTTYPLPRSKKIKQVDYWAARVVDGEFVVNDEVDDLRWLTPAEARDLATYEVDRDVVGRFAQHPVPTSTAVLVRHARAGSKARYKGDDAERPLDSVGVRQAAALVPLIQAYGGTDGFTAERARCVQTIAPWAESVGVDLALEPTLTEEGYAQLPDKGRQRAREIIASTSGVPVICSQGKVIPNLMEWWAESDGVELSRTRSRKASVWVLSFVGGVLVAADYTDSPLPRSRHD</sequence>
<comment type="caution">
    <text evidence="3">The sequence shown here is derived from an EMBL/GenBank/DDBJ whole genome shotgun (WGS) entry which is preliminary data.</text>
</comment>
<dbReference type="InterPro" id="IPR013078">
    <property type="entry name" value="His_Pase_superF_clade-1"/>
</dbReference>
<organism evidence="3 4">
    <name type="scientific">Rhodococcoides corynebacterioides</name>
    <dbReference type="NCBI Taxonomy" id="53972"/>
    <lineage>
        <taxon>Bacteria</taxon>
        <taxon>Bacillati</taxon>
        <taxon>Actinomycetota</taxon>
        <taxon>Actinomycetes</taxon>
        <taxon>Mycobacteriales</taxon>
        <taxon>Nocardiaceae</taxon>
        <taxon>Rhodococcoides</taxon>
    </lineage>
</organism>
<gene>
    <name evidence="3" type="ORF">JOE42_001757</name>
</gene>
<accession>A0ABS2KSY3</accession>
<dbReference type="InterPro" id="IPR051325">
    <property type="entry name" value="Nudix_hydrolase_domain"/>
</dbReference>
<dbReference type="Pfam" id="PF00300">
    <property type="entry name" value="His_Phos_1"/>
    <property type="match status" value="1"/>
</dbReference>
<name>A0ABS2KSY3_9NOCA</name>
<evidence type="ECO:0000259" key="2">
    <source>
        <dbReference type="PROSITE" id="PS51462"/>
    </source>
</evidence>
<dbReference type="Pfam" id="PF00293">
    <property type="entry name" value="NUDIX"/>
    <property type="match status" value="1"/>
</dbReference>
<dbReference type="Gene3D" id="3.90.79.10">
    <property type="entry name" value="Nucleoside Triphosphate Pyrophosphohydrolase"/>
    <property type="match status" value="1"/>
</dbReference>
<dbReference type="InterPro" id="IPR000086">
    <property type="entry name" value="NUDIX_hydrolase_dom"/>
</dbReference>
<dbReference type="Proteomes" id="UP000703038">
    <property type="component" value="Unassembled WGS sequence"/>
</dbReference>
<dbReference type="SMART" id="SM00855">
    <property type="entry name" value="PGAM"/>
    <property type="match status" value="1"/>
</dbReference>
<dbReference type="InterPro" id="IPR029033">
    <property type="entry name" value="His_PPase_superfam"/>
</dbReference>
<dbReference type="PANTHER" id="PTHR21340:SF0">
    <property type="entry name" value="BIS(5'-NUCLEOSYL)-TETRAPHOSPHATASE [ASYMMETRICAL]"/>
    <property type="match status" value="1"/>
</dbReference>
<dbReference type="RefSeq" id="WP_204867947.1">
    <property type="nucleotide sequence ID" value="NZ_JAFBBK010000001.1"/>
</dbReference>
<dbReference type="EC" id="3.6.1.55" evidence="3"/>
<dbReference type="PANTHER" id="PTHR21340">
    <property type="entry name" value="DIADENOSINE 5,5-P1,P4-TETRAPHOSPHATE PYROPHOSPHOHYDROLASE MUTT"/>
    <property type="match status" value="1"/>
</dbReference>
<dbReference type="InterPro" id="IPR020084">
    <property type="entry name" value="NUDIX_hydrolase_CS"/>
</dbReference>
<evidence type="ECO:0000256" key="1">
    <source>
        <dbReference type="ARBA" id="ARBA00022801"/>
    </source>
</evidence>
<evidence type="ECO:0000313" key="4">
    <source>
        <dbReference type="Proteomes" id="UP000703038"/>
    </source>
</evidence>
<keyword evidence="1 3" id="KW-0378">Hydrolase</keyword>